<dbReference type="EMBL" id="JNBR01001431">
    <property type="protein sequence ID" value="OQR87600.1"/>
    <property type="molecule type" value="Genomic_DNA"/>
</dbReference>
<feature type="region of interest" description="Disordered" evidence="5">
    <location>
        <begin position="698"/>
        <end position="717"/>
    </location>
</feature>
<dbReference type="OrthoDB" id="118154at2759"/>
<dbReference type="Proteomes" id="UP000243579">
    <property type="component" value="Unassembled WGS sequence"/>
</dbReference>
<dbReference type="PANTHER" id="PTHR21514:SF0">
    <property type="entry name" value="AP-4 COMPLEX ACCESSORY SUBUNIT TEPSIN"/>
    <property type="match status" value="1"/>
</dbReference>
<dbReference type="GO" id="GO:0032588">
    <property type="term" value="C:trans-Golgi network membrane"/>
    <property type="evidence" value="ECO:0007669"/>
    <property type="project" value="TreeGrafter"/>
</dbReference>
<dbReference type="PROSITE" id="PS50942">
    <property type="entry name" value="ENTH"/>
    <property type="match status" value="1"/>
</dbReference>
<feature type="region of interest" description="Disordered" evidence="5">
    <location>
        <begin position="134"/>
        <end position="454"/>
    </location>
</feature>
<feature type="compositionally biased region" description="Basic and acidic residues" evidence="5">
    <location>
        <begin position="358"/>
        <end position="377"/>
    </location>
</feature>
<keyword evidence="8" id="KW-1185">Reference proteome</keyword>
<feature type="region of interest" description="Disordered" evidence="5">
    <location>
        <begin position="653"/>
        <end position="682"/>
    </location>
</feature>
<gene>
    <name evidence="7" type="ORF">ACHHYP_08515</name>
</gene>
<feature type="compositionally biased region" description="Gly residues" evidence="5">
    <location>
        <begin position="178"/>
        <end position="207"/>
    </location>
</feature>
<dbReference type="Gene3D" id="1.25.40.90">
    <property type="match status" value="1"/>
</dbReference>
<feature type="compositionally biased region" description="Gly residues" evidence="5">
    <location>
        <begin position="337"/>
        <end position="355"/>
    </location>
</feature>
<dbReference type="SUPFAM" id="SSF48464">
    <property type="entry name" value="ENTH/VHS domain"/>
    <property type="match status" value="1"/>
</dbReference>
<reference evidence="7 8" key="1">
    <citation type="journal article" date="2014" name="Genome Biol. Evol.">
        <title>The secreted proteins of Achlya hypogyna and Thraustotheca clavata identify the ancestral oomycete secretome and reveal gene acquisitions by horizontal gene transfer.</title>
        <authorList>
            <person name="Misner I."/>
            <person name="Blouin N."/>
            <person name="Leonard G."/>
            <person name="Richards T.A."/>
            <person name="Lane C.E."/>
        </authorList>
    </citation>
    <scope>NUCLEOTIDE SEQUENCE [LARGE SCALE GENOMIC DNA]</scope>
    <source>
        <strain evidence="7 8">ATCC 48635</strain>
    </source>
</reference>
<dbReference type="STRING" id="1202772.A0A1V9YPJ8"/>
<feature type="compositionally biased region" description="Basic and acidic residues" evidence="5">
    <location>
        <begin position="260"/>
        <end position="281"/>
    </location>
</feature>
<comment type="subcellular location">
    <subcellularLocation>
        <location evidence="1">Cytoplasmic vesicle</location>
    </subcellularLocation>
    <subcellularLocation>
        <location evidence="2">Golgi apparatus</location>
        <location evidence="2">trans-Golgi network</location>
    </subcellularLocation>
</comment>
<proteinExistence type="predicted"/>
<evidence type="ECO:0000256" key="5">
    <source>
        <dbReference type="SAM" id="MobiDB-lite"/>
    </source>
</evidence>
<dbReference type="CDD" id="cd03572">
    <property type="entry name" value="ENTH_like_Tepsin"/>
    <property type="match status" value="1"/>
</dbReference>
<organism evidence="7 8">
    <name type="scientific">Achlya hypogyna</name>
    <name type="common">Oomycete</name>
    <name type="synonym">Protoachlya hypogyna</name>
    <dbReference type="NCBI Taxonomy" id="1202772"/>
    <lineage>
        <taxon>Eukaryota</taxon>
        <taxon>Sar</taxon>
        <taxon>Stramenopiles</taxon>
        <taxon>Oomycota</taxon>
        <taxon>Saprolegniomycetes</taxon>
        <taxon>Saprolegniales</taxon>
        <taxon>Achlyaceae</taxon>
        <taxon>Achlya</taxon>
    </lineage>
</organism>
<keyword evidence="3" id="KW-0333">Golgi apparatus</keyword>
<dbReference type="InterPro" id="IPR008942">
    <property type="entry name" value="ENTH_VHS"/>
</dbReference>
<evidence type="ECO:0000259" key="6">
    <source>
        <dbReference type="PROSITE" id="PS50942"/>
    </source>
</evidence>
<evidence type="ECO:0000313" key="8">
    <source>
        <dbReference type="Proteomes" id="UP000243579"/>
    </source>
</evidence>
<dbReference type="PANTHER" id="PTHR21514">
    <property type="entry name" value="AP-4 COMPLEX ACCESSORY SUBUNIT TEPSIN"/>
    <property type="match status" value="1"/>
</dbReference>
<dbReference type="InterPro" id="IPR035802">
    <property type="entry name" value="ENTH/VHS_tepsin"/>
</dbReference>
<dbReference type="Gene3D" id="1.25.10.10">
    <property type="entry name" value="Leucine-rich Repeat Variant"/>
    <property type="match status" value="1"/>
</dbReference>
<feature type="region of interest" description="Disordered" evidence="5">
    <location>
        <begin position="570"/>
        <end position="606"/>
    </location>
</feature>
<dbReference type="InterPro" id="IPR013809">
    <property type="entry name" value="ENTH"/>
</dbReference>
<dbReference type="AlphaFoldDB" id="A0A1V9YPJ8"/>
<protein>
    <recommendedName>
        <fullName evidence="6">ENTH domain-containing protein</fullName>
    </recommendedName>
</protein>
<accession>A0A1V9YPJ8</accession>
<feature type="compositionally biased region" description="Low complexity" evidence="5">
    <location>
        <begin position="698"/>
        <end position="707"/>
    </location>
</feature>
<feature type="domain" description="ENTH" evidence="6">
    <location>
        <begin position="1"/>
        <end position="127"/>
    </location>
</feature>
<feature type="compositionally biased region" description="Polar residues" evidence="5">
    <location>
        <begin position="420"/>
        <end position="434"/>
    </location>
</feature>
<evidence type="ECO:0000256" key="4">
    <source>
        <dbReference type="ARBA" id="ARBA00023329"/>
    </source>
</evidence>
<feature type="compositionally biased region" description="Low complexity" evidence="5">
    <location>
        <begin position="654"/>
        <end position="682"/>
    </location>
</feature>
<dbReference type="GO" id="GO:0031410">
    <property type="term" value="C:cytoplasmic vesicle"/>
    <property type="evidence" value="ECO:0007669"/>
    <property type="project" value="UniProtKB-SubCell"/>
</dbReference>
<evidence type="ECO:0000313" key="7">
    <source>
        <dbReference type="EMBL" id="OQR87600.1"/>
    </source>
</evidence>
<evidence type="ECO:0000256" key="3">
    <source>
        <dbReference type="ARBA" id="ARBA00023034"/>
    </source>
</evidence>
<feature type="compositionally biased region" description="Polar residues" evidence="5">
    <location>
        <begin position="164"/>
        <end position="175"/>
    </location>
</feature>
<keyword evidence="4" id="KW-0968">Cytoplasmic vesicle</keyword>
<dbReference type="Pfam" id="PF01417">
    <property type="entry name" value="ENTH"/>
    <property type="match status" value="1"/>
</dbReference>
<feature type="compositionally biased region" description="Polar residues" evidence="5">
    <location>
        <begin position="304"/>
        <end position="325"/>
    </location>
</feature>
<evidence type="ECO:0000256" key="1">
    <source>
        <dbReference type="ARBA" id="ARBA00004541"/>
    </source>
</evidence>
<sequence>MDKNVLARATEDADAPTPGYLYGEIARMTNHSYETCMKVQEYLIGRLKKKQPNIKYKALQVIKQVCREGRGEFRRDMQKHVPLVKEALQFRGPPDPLKGDEYYRRVREAAKECLEAIFDTNTAPTAAAGIQGRIKGVGNPDAMQQQSSGGWSNKLSWGGKDQGPQPQFSNGNFNNGPGQYGGPGGYGGPAGPSGPGGYPGQGQGGYEGPAYPGGAPGGYNGPPYPGSEAQPSYGGPPYPGTAGPPGYGGPQITGMGNPLFEDKKDKGFLESLKDKASKFRSNEPQVTFAGGPPGSANPPEGWSFATNRGPTSGAYNPNASSTYNPSEPYRPNSSYGGPTGYAAPGGGSGGYGNSGYGNDDRSSAAKDLKQKAYDGDRRKGRVGGVWDALPTPAVTPPVRPPAPSPSPADSYRNEGRYSTPDWNNAGASASTAPPNSFGYRRPSDPAPMVTSGAASDGTYERNVIQALCPPGGMRAVPPKDKLDAFLKSALTLDAEVVGPILDECLEHEAWQVVSKALTVIDGLLNTSGCETFHEYFADNYDALQNAASSDKAAVRDRAVKILHALGHATTAQPTADKRASRPAPRGSAVSTDLLGGFDEPSAQPAAAPSLFEGLQPSAPAASVQATTDMFGGLTLGGGEVKSVTPVMAFDPLLQAPQPTQPTQQAQYGQPQQFAPQQYGQQAPYGQQAYGQQYGQPQQYMGYMQPPQQGAPPLMSRPSMGMMAPPAMGAAMIPSGYIAKTIQDPNEEKQSGFGFMAQKDSFSFVQDHMKG</sequence>
<feature type="compositionally biased region" description="Pro residues" evidence="5">
    <location>
        <begin position="393"/>
        <end position="406"/>
    </location>
</feature>
<dbReference type="InterPro" id="IPR011989">
    <property type="entry name" value="ARM-like"/>
</dbReference>
<feature type="compositionally biased region" description="Polar residues" evidence="5">
    <location>
        <begin position="142"/>
        <end position="155"/>
    </location>
</feature>
<dbReference type="InterPro" id="IPR039273">
    <property type="entry name" value="TEPSIN"/>
</dbReference>
<name>A0A1V9YPJ8_ACHHY</name>
<comment type="caution">
    <text evidence="7">The sequence shown here is derived from an EMBL/GenBank/DDBJ whole genome shotgun (WGS) entry which is preliminary data.</text>
</comment>
<evidence type="ECO:0000256" key="2">
    <source>
        <dbReference type="ARBA" id="ARBA00004601"/>
    </source>
</evidence>